<dbReference type="EMBL" id="HBHB01000437">
    <property type="protein sequence ID" value="CAD9648857.1"/>
    <property type="molecule type" value="Transcribed_RNA"/>
</dbReference>
<dbReference type="PROSITE" id="PS50244">
    <property type="entry name" value="S5A_REDUCTASE"/>
    <property type="match status" value="1"/>
</dbReference>
<evidence type="ECO:0000313" key="12">
    <source>
        <dbReference type="EMBL" id="CAD9648857.1"/>
    </source>
</evidence>
<evidence type="ECO:0000259" key="10">
    <source>
        <dbReference type="Pfam" id="PF02544"/>
    </source>
</evidence>
<keyword evidence="4 9" id="KW-0812">Transmembrane</keyword>
<dbReference type="InterPro" id="IPR039357">
    <property type="entry name" value="SRD5A/TECR"/>
</dbReference>
<comment type="subcellular location">
    <subcellularLocation>
        <location evidence="1">Membrane</location>
        <topology evidence="1">Multi-pass membrane protein</topology>
    </subcellularLocation>
</comment>
<keyword evidence="8 9" id="KW-0472">Membrane</keyword>
<evidence type="ECO:0000256" key="9">
    <source>
        <dbReference type="SAM" id="Phobius"/>
    </source>
</evidence>
<evidence type="ECO:0000256" key="4">
    <source>
        <dbReference type="ARBA" id="ARBA00022692"/>
    </source>
</evidence>
<dbReference type="PANTHER" id="PTHR10556">
    <property type="entry name" value="3-OXO-5-ALPHA-STEROID 4-DEHYDROGENASE"/>
    <property type="match status" value="1"/>
</dbReference>
<feature type="transmembrane region" description="Helical" evidence="9">
    <location>
        <begin position="88"/>
        <end position="107"/>
    </location>
</feature>
<evidence type="ECO:0000313" key="14">
    <source>
        <dbReference type="EMBL" id="CAD9648860.1"/>
    </source>
</evidence>
<dbReference type="EMBL" id="HBHB01000435">
    <property type="protein sequence ID" value="CAD9648856.1"/>
    <property type="molecule type" value="Transcribed_RNA"/>
</dbReference>
<evidence type="ECO:0000256" key="8">
    <source>
        <dbReference type="ARBA" id="ARBA00023136"/>
    </source>
</evidence>
<feature type="transmembrane region" description="Helical" evidence="9">
    <location>
        <begin position="246"/>
        <end position="269"/>
    </location>
</feature>
<feature type="transmembrane region" description="Helical" evidence="9">
    <location>
        <begin position="191"/>
        <end position="208"/>
    </location>
</feature>
<dbReference type="AlphaFoldDB" id="A0A6T5U6C0"/>
<accession>A0A6T5U6C0</accession>
<evidence type="ECO:0000256" key="3">
    <source>
        <dbReference type="ARBA" id="ARBA00022516"/>
    </source>
</evidence>
<keyword evidence="3" id="KW-0444">Lipid biosynthesis</keyword>
<dbReference type="CDD" id="cd01801">
    <property type="entry name" value="Ubl_TECR_like"/>
    <property type="match status" value="1"/>
</dbReference>
<gene>
    <name evidence="11" type="ORF">LABB0372_LOCUS181</name>
    <name evidence="12" type="ORF">LABB0372_LOCUS182</name>
    <name evidence="13" type="ORF">LABB0372_LOCUS184</name>
    <name evidence="14" type="ORF">LABB0372_LOCUS185</name>
</gene>
<evidence type="ECO:0000256" key="1">
    <source>
        <dbReference type="ARBA" id="ARBA00004141"/>
    </source>
</evidence>
<comment type="similarity">
    <text evidence="2">Belongs to the steroid 5-alpha reductase family.</text>
</comment>
<dbReference type="GO" id="GO:0016020">
    <property type="term" value="C:membrane"/>
    <property type="evidence" value="ECO:0007669"/>
    <property type="project" value="UniProtKB-SubCell"/>
</dbReference>
<dbReference type="EMBL" id="HBHB01000440">
    <property type="protein sequence ID" value="CAD9648859.1"/>
    <property type="molecule type" value="Transcribed_RNA"/>
</dbReference>
<protein>
    <recommendedName>
        <fullName evidence="10">3-oxo-5-alpha-steroid 4-dehydrogenase C-terminal domain-containing protein</fullName>
    </recommendedName>
</protein>
<dbReference type="Pfam" id="PF02544">
    <property type="entry name" value="Steroid_dh"/>
    <property type="match status" value="1"/>
</dbReference>
<sequence>MVPPTVKVTLVSRQGKELGQLELPPEANIDAFKDAFHQQFHYYPERQWFNINSAKGAVFKEGTLAENNISDGTSVVFKDLGVQISWRLVFAIEYAGPLILFPLFYYFPNVFYSNVPLHLERPLAQRVGFWLAIIHYAKRELESLFVHRFSSATMPIYRLPINCFHYWIIFGASVGYFVCHPRYHALFTSPIPIYTAALVMLVFEFFNFQTHITLRNLRPRGTKSRGIPQGWGFELVSCANYFWESLAWLVFSILTFTLSSWIFLVVAFVQMSIWALKRHHAYQKEFKDYPRKRRAIVPFVL</sequence>
<keyword evidence="7" id="KW-0443">Lipid metabolism</keyword>
<evidence type="ECO:0000313" key="13">
    <source>
        <dbReference type="EMBL" id="CAD9648859.1"/>
    </source>
</evidence>
<keyword evidence="6" id="KW-0560">Oxidoreductase</keyword>
<proteinExistence type="inferred from homology"/>
<evidence type="ECO:0000256" key="5">
    <source>
        <dbReference type="ARBA" id="ARBA00022989"/>
    </source>
</evidence>
<dbReference type="EMBL" id="HBHB01000442">
    <property type="protein sequence ID" value="CAD9648860.1"/>
    <property type="molecule type" value="Transcribed_RNA"/>
</dbReference>
<keyword evidence="5 9" id="KW-1133">Transmembrane helix</keyword>
<evidence type="ECO:0000313" key="11">
    <source>
        <dbReference type="EMBL" id="CAD9648856.1"/>
    </source>
</evidence>
<feature type="domain" description="3-oxo-5-alpha-steroid 4-dehydrogenase C-terminal" evidence="10">
    <location>
        <begin position="153"/>
        <end position="301"/>
    </location>
</feature>
<dbReference type="GO" id="GO:0042761">
    <property type="term" value="P:very long-chain fatty acid biosynthetic process"/>
    <property type="evidence" value="ECO:0007669"/>
    <property type="project" value="TreeGrafter"/>
</dbReference>
<dbReference type="GO" id="GO:0016627">
    <property type="term" value="F:oxidoreductase activity, acting on the CH-CH group of donors"/>
    <property type="evidence" value="ECO:0007669"/>
    <property type="project" value="InterPro"/>
</dbReference>
<feature type="transmembrane region" description="Helical" evidence="9">
    <location>
        <begin position="159"/>
        <end position="179"/>
    </location>
</feature>
<dbReference type="Gene3D" id="3.10.20.90">
    <property type="entry name" value="Phosphatidylinositol 3-kinase Catalytic Subunit, Chain A, domain 1"/>
    <property type="match status" value="1"/>
</dbReference>
<name>A0A6T5U6C0_9APIC</name>
<organism evidence="11">
    <name type="scientific">Lankesteria abbotti</name>
    <dbReference type="NCBI Taxonomy" id="340204"/>
    <lineage>
        <taxon>Eukaryota</taxon>
        <taxon>Sar</taxon>
        <taxon>Alveolata</taxon>
        <taxon>Apicomplexa</taxon>
        <taxon>Conoidasida</taxon>
        <taxon>Gregarinasina</taxon>
        <taxon>Eugregarinorida</taxon>
        <taxon>Lecudinidae</taxon>
        <taxon>Lankesteria</taxon>
    </lineage>
</organism>
<evidence type="ECO:0000256" key="7">
    <source>
        <dbReference type="ARBA" id="ARBA00023098"/>
    </source>
</evidence>
<reference evidence="11" key="1">
    <citation type="submission" date="2021-01" db="EMBL/GenBank/DDBJ databases">
        <authorList>
            <person name="Corre E."/>
            <person name="Pelletier E."/>
            <person name="Niang G."/>
            <person name="Scheremetjew M."/>
            <person name="Finn R."/>
            <person name="Kale V."/>
            <person name="Holt S."/>
            <person name="Cochrane G."/>
            <person name="Meng A."/>
            <person name="Brown T."/>
            <person name="Cohen L."/>
        </authorList>
    </citation>
    <scope>NUCLEOTIDE SEQUENCE</scope>
    <source>
        <strain evidence="11">Grappler Inlet BC</strain>
    </source>
</reference>
<evidence type="ECO:0000256" key="6">
    <source>
        <dbReference type="ARBA" id="ARBA00023002"/>
    </source>
</evidence>
<dbReference type="PANTHER" id="PTHR10556:SF28">
    <property type="entry name" value="VERY-LONG-CHAIN ENOYL-COA REDUCTASE"/>
    <property type="match status" value="1"/>
</dbReference>
<evidence type="ECO:0000256" key="2">
    <source>
        <dbReference type="ARBA" id="ARBA00007742"/>
    </source>
</evidence>
<dbReference type="InterPro" id="IPR001104">
    <property type="entry name" value="3-oxo-5_a-steroid_4-DH_C"/>
</dbReference>